<dbReference type="InterPro" id="IPR057990">
    <property type="entry name" value="TPR_SYO1"/>
</dbReference>
<proteinExistence type="inferred from homology"/>
<comment type="caution">
    <text evidence="5">The sequence shown here is derived from an EMBL/GenBank/DDBJ whole genome shotgun (WGS) entry which is preliminary data.</text>
</comment>
<feature type="repeat" description="ARM" evidence="2">
    <location>
        <begin position="80"/>
        <end position="106"/>
    </location>
</feature>
<dbReference type="PANTHER" id="PTHR13347:SF1">
    <property type="entry name" value="HEAT REPEAT-CONTAINING PROTEIN 3"/>
    <property type="match status" value="1"/>
</dbReference>
<evidence type="ECO:0000259" key="4">
    <source>
        <dbReference type="Pfam" id="PF25567"/>
    </source>
</evidence>
<evidence type="ECO:0000256" key="3">
    <source>
        <dbReference type="SAM" id="MobiDB-lite"/>
    </source>
</evidence>
<feature type="domain" description="SYO1-like TPR repeats" evidence="4">
    <location>
        <begin position="465"/>
        <end position="712"/>
    </location>
</feature>
<evidence type="ECO:0000256" key="2">
    <source>
        <dbReference type="PROSITE-ProRule" id="PRU00259"/>
    </source>
</evidence>
<dbReference type="Pfam" id="PF25567">
    <property type="entry name" value="TPR_SYO1"/>
    <property type="match status" value="1"/>
</dbReference>
<feature type="region of interest" description="Disordered" evidence="3">
    <location>
        <begin position="150"/>
        <end position="175"/>
    </location>
</feature>
<dbReference type="PROSITE" id="PS50176">
    <property type="entry name" value="ARM_REPEAT"/>
    <property type="match status" value="1"/>
</dbReference>
<accession>A0ABQ8EWD8</accession>
<sequence>MPVQHKKRRHTHRANPILGTGATSGNLSEVFAVTSDSNQLSIPALQKLKSEDAAERAWATITISHFVQDDTQRKQLFTAGLIPLLVPLLSDDNGKVVLGALGAMQNTVIAGGDSAAFDLIRANVMEPLLKCLGKISGLVHARLNGGSLDTDVLPPMDQDVEKSSTKGQLDDDSSPSPFDLAQQVFDLMWSLGEVSDDVATMLSEADLIGFSISLLDATHVSTVPWSLKKVVGQFLSMLTESNPTVHAIFSGNPSYAACLFAYVDGTIPELSTWDGNKIVLPVLCATILENIRSVLIDSTDTLRINEFYGHILSVLSKSLDLDIASTLPRIATSGAAIDLVVAKQTADQQKSVTEYMGDLNSVENKDTRYFKELTVQFETVQLVLELLANIYSEESNEGEQWVADAGQDDMDAEDANDTKDMDSDVDMNDMAQVAHGEDHAQGSSPKATSTSCSVLSNALFSDSFQLIPKLVRIVSLPLHSQKETSQSAAPIMAHIRTILARSLGCLTNMILLGYLTEWTTSQPALVSDLFHGVFRLCLSVSSSTHVDMDLLDSCIGVQWALLSQLAGHTPTIVPTMEYIDWLLRSVSAPSGAPASLRAKGVGVLASFARMQGSIEINRTIGRAFIAQLATSDTPEVLCEILNGIYDIYGDAAYDYDQPVFVQGEFLGQLQKLYPILRAQFKKVDKRRQRDVRDRADEMILNLHAFIQYKGSEKK</sequence>
<dbReference type="InterPro" id="IPR052616">
    <property type="entry name" value="SYO1-like"/>
</dbReference>
<dbReference type="InterPro" id="IPR016024">
    <property type="entry name" value="ARM-type_fold"/>
</dbReference>
<dbReference type="Gene3D" id="1.25.10.10">
    <property type="entry name" value="Leucine-rich Repeat Variant"/>
    <property type="match status" value="1"/>
</dbReference>
<feature type="region of interest" description="Disordered" evidence="3">
    <location>
        <begin position="1"/>
        <end position="21"/>
    </location>
</feature>
<evidence type="ECO:0000313" key="5">
    <source>
        <dbReference type="EMBL" id="KAH6587676.1"/>
    </source>
</evidence>
<dbReference type="PANTHER" id="PTHR13347">
    <property type="entry name" value="HEAT REPEAT-CONTAINING PROTEIN 3"/>
    <property type="match status" value="1"/>
</dbReference>
<dbReference type="InterPro" id="IPR011989">
    <property type="entry name" value="ARM-like"/>
</dbReference>
<organism evidence="5 6">
    <name type="scientific">Batrachochytrium salamandrivorans</name>
    <dbReference type="NCBI Taxonomy" id="1357716"/>
    <lineage>
        <taxon>Eukaryota</taxon>
        <taxon>Fungi</taxon>
        <taxon>Fungi incertae sedis</taxon>
        <taxon>Chytridiomycota</taxon>
        <taxon>Chytridiomycota incertae sedis</taxon>
        <taxon>Chytridiomycetes</taxon>
        <taxon>Rhizophydiales</taxon>
        <taxon>Rhizophydiales incertae sedis</taxon>
        <taxon>Batrachochytrium</taxon>
    </lineage>
</organism>
<gene>
    <name evidence="5" type="ORF">BASA50_011280</name>
</gene>
<dbReference type="SUPFAM" id="SSF48371">
    <property type="entry name" value="ARM repeat"/>
    <property type="match status" value="1"/>
</dbReference>
<dbReference type="EMBL" id="JAFCIX010000555">
    <property type="protein sequence ID" value="KAH6587676.1"/>
    <property type="molecule type" value="Genomic_DNA"/>
</dbReference>
<keyword evidence="6" id="KW-1185">Reference proteome</keyword>
<dbReference type="InterPro" id="IPR000225">
    <property type="entry name" value="Armadillo"/>
</dbReference>
<evidence type="ECO:0000256" key="1">
    <source>
        <dbReference type="ARBA" id="ARBA00049983"/>
    </source>
</evidence>
<comment type="similarity">
    <text evidence="1">Belongs to the nuclear import and ribosome assembly adapter family.</text>
</comment>
<dbReference type="Proteomes" id="UP001648503">
    <property type="component" value="Unassembled WGS sequence"/>
</dbReference>
<evidence type="ECO:0000313" key="6">
    <source>
        <dbReference type="Proteomes" id="UP001648503"/>
    </source>
</evidence>
<dbReference type="CDD" id="cd13394">
    <property type="entry name" value="Syo1_like"/>
    <property type="match status" value="1"/>
</dbReference>
<name>A0ABQ8EWD8_9FUNG</name>
<feature type="compositionally biased region" description="Basic residues" evidence="3">
    <location>
        <begin position="1"/>
        <end position="13"/>
    </location>
</feature>
<protein>
    <recommendedName>
        <fullName evidence="4">SYO1-like TPR repeats domain-containing protein</fullName>
    </recommendedName>
</protein>
<reference evidence="5 6" key="1">
    <citation type="submission" date="2021-02" db="EMBL/GenBank/DDBJ databases">
        <title>Variation within the Batrachochytrium salamandrivorans European outbreak.</title>
        <authorList>
            <person name="Kelly M."/>
            <person name="Pasmans F."/>
            <person name="Shea T.P."/>
            <person name="Munoz J.F."/>
            <person name="Carranza S."/>
            <person name="Cuomo C.A."/>
            <person name="Martel A."/>
        </authorList>
    </citation>
    <scope>NUCLEOTIDE SEQUENCE [LARGE SCALE GENOMIC DNA]</scope>
    <source>
        <strain evidence="5 6">AMFP18/2</strain>
    </source>
</reference>